<keyword evidence="1" id="KW-0004">4Fe-4S</keyword>
<evidence type="ECO:0000256" key="7">
    <source>
        <dbReference type="ARBA" id="ARBA00022806"/>
    </source>
</evidence>
<keyword evidence="12" id="KW-0238">DNA-binding</keyword>
<evidence type="ECO:0000256" key="11">
    <source>
        <dbReference type="ARBA" id="ARBA00023014"/>
    </source>
</evidence>
<dbReference type="Gene3D" id="3.40.50.300">
    <property type="entry name" value="P-loop containing nucleotide triphosphate hydrolases"/>
    <property type="match status" value="4"/>
</dbReference>
<dbReference type="InterPro" id="IPR038726">
    <property type="entry name" value="PDDEXK_AddAB-type"/>
</dbReference>
<evidence type="ECO:0000256" key="12">
    <source>
        <dbReference type="ARBA" id="ARBA00023125"/>
    </source>
</evidence>
<protein>
    <submittedName>
        <fullName evidence="17">Helicase-exonuclease AddAB subunit AddB</fullName>
    </submittedName>
</protein>
<dbReference type="SUPFAM" id="SSF52540">
    <property type="entry name" value="P-loop containing nucleoside triphosphate hydrolases"/>
    <property type="match status" value="1"/>
</dbReference>
<evidence type="ECO:0000313" key="17">
    <source>
        <dbReference type="EMBL" id="NSJ85881.1"/>
    </source>
</evidence>
<keyword evidence="3" id="KW-0479">Metal-binding</keyword>
<proteinExistence type="predicted"/>
<evidence type="ECO:0000256" key="13">
    <source>
        <dbReference type="ARBA" id="ARBA00023204"/>
    </source>
</evidence>
<name>A0ABX2I9E4_BLAHA</name>
<evidence type="ECO:0000256" key="4">
    <source>
        <dbReference type="ARBA" id="ARBA00022741"/>
    </source>
</evidence>
<dbReference type="InterPro" id="IPR011604">
    <property type="entry name" value="PDDEXK-like_dom_sf"/>
</dbReference>
<evidence type="ECO:0000256" key="1">
    <source>
        <dbReference type="ARBA" id="ARBA00022485"/>
    </source>
</evidence>
<organism evidence="17 18">
    <name type="scientific">Blautia hansenii</name>
    <name type="common">Ruminococcus hansenii</name>
    <dbReference type="NCBI Taxonomy" id="1322"/>
    <lineage>
        <taxon>Bacteria</taxon>
        <taxon>Bacillati</taxon>
        <taxon>Bacillota</taxon>
        <taxon>Clostridia</taxon>
        <taxon>Lachnospirales</taxon>
        <taxon>Lachnospiraceae</taxon>
        <taxon>Blautia</taxon>
    </lineage>
</organism>
<evidence type="ECO:0000256" key="8">
    <source>
        <dbReference type="ARBA" id="ARBA00022839"/>
    </source>
</evidence>
<dbReference type="Gene3D" id="3.90.320.10">
    <property type="match status" value="1"/>
</dbReference>
<dbReference type="EMBL" id="JAAITA010000006">
    <property type="protein sequence ID" value="NSJ85881.1"/>
    <property type="molecule type" value="Genomic_DNA"/>
</dbReference>
<reference evidence="17 18" key="1">
    <citation type="journal article" date="2020" name="Cell Host Microbe">
        <title>Functional and Genomic Variation between Human-Derived Isolates of Lachnospiraceae Reveals Inter- and Intra-Species Diversity.</title>
        <authorList>
            <person name="Sorbara M.T."/>
            <person name="Littmann E.R."/>
            <person name="Fontana E."/>
            <person name="Moody T.U."/>
            <person name="Kohout C.E."/>
            <person name="Gjonbalaj M."/>
            <person name="Eaton V."/>
            <person name="Seok R."/>
            <person name="Leiner I.M."/>
            <person name="Pamer E.G."/>
        </authorList>
    </citation>
    <scope>NUCLEOTIDE SEQUENCE [LARGE SCALE GENOMIC DNA]</scope>
    <source>
        <strain evidence="17 18">MSK.15.26</strain>
    </source>
</reference>
<keyword evidence="7 17" id="KW-0347">Helicase</keyword>
<evidence type="ECO:0000256" key="2">
    <source>
        <dbReference type="ARBA" id="ARBA00022722"/>
    </source>
</evidence>
<evidence type="ECO:0000256" key="6">
    <source>
        <dbReference type="ARBA" id="ARBA00022801"/>
    </source>
</evidence>
<keyword evidence="8" id="KW-0269">Exonuclease</keyword>
<dbReference type="PANTHER" id="PTHR30591">
    <property type="entry name" value="RECBCD ENZYME SUBUNIT RECC"/>
    <property type="match status" value="1"/>
</dbReference>
<feature type="domain" description="UvrD-like helicase C-terminal" evidence="15">
    <location>
        <begin position="308"/>
        <end position="553"/>
    </location>
</feature>
<comment type="caution">
    <text evidence="17">The sequence shown here is derived from an EMBL/GenBank/DDBJ whole genome shotgun (WGS) entry which is preliminary data.</text>
</comment>
<dbReference type="InterPro" id="IPR014017">
    <property type="entry name" value="DNA_helicase_UvrD-like_C"/>
</dbReference>
<keyword evidence="5" id="KW-0227">DNA damage</keyword>
<evidence type="ECO:0000256" key="9">
    <source>
        <dbReference type="ARBA" id="ARBA00022840"/>
    </source>
</evidence>
<evidence type="ECO:0000259" key="15">
    <source>
        <dbReference type="Pfam" id="PF13361"/>
    </source>
</evidence>
<keyword evidence="18" id="KW-1185">Reference proteome</keyword>
<sequence length="1147" mass="132037">MALQFIFGPSGAGKSHYIYSKIIQESMEHPGRSYLVLVPEQFTMQTQKALVEMHPRKGIMNIDVLSFERLAFRVLEEVGETQRELLEETGKSMVLRRVAQEKKKELKVLGSKMDKQGYVSQMKSMVSELRQYEIGSSDLEEILEDLKNRPELYYKLKDMQVLYQGFFEYLEGNFITQEEVLDVLGRVADKSRKLKDSVLVLDGYTGFTPIQIQLLEKLLEISSQIYVTVTMGRGEDPYHPGSPHQLFCLSKQTVARLCKLASEKKIHWEEQWVPEKGAPYQGRFTKNLPMDFLERNLFRYRRGTYDKKQHAVHIRESLNPAQEMEETAGIIRGLVRKKGYRYRDFAVITGDMEVYAPAAARAFEKYHIPCFLDQKHSVFLNPFVEYIRAAVDLIIEQFSYESVFRLLRCGLTDITEEETDRLENYVVAMGIRGFAAWNREWVRTYRGQNPEECVLLNEIRTRLVDMWEPFYTKMREKGADITDYARALYEYICSNHIQEKMQAYAEKFRQEENLSMVKEYSQIYEIVMNLLDKLVEILGEKKVRLREFKEILDAGLLEAKVGIVPPTSDQVLVGDMERTRLKDIKILFFAGVNEGKIPKETQAGKLLSDLNREEMRESLERRGLSLAPTAKESLYTQKFYLYLNLTKPSEQVYLSYSRLSSSGEALSPSFLISQIEGLFQDSRENQEILLYRESVTGALEKLSGELHSVQKESPVFEELMNWFCSRKEWEAVVKNLIQGAFYANPQDAISRGTAHALYGTELENSATRLEEFAKCACAHFLSYGLALRERVRYEFSMADLGTLLHNSLDLFAKKVREQGMKWVDLEDGPRDALAEACVDEVVEKSGETILLSSARNAYTVNRAKRMVKRSVWALQWQLKQGDFYPALTEWAFGPADKIDSLHFSLGEGEELQLRGRIDRVDVCRGEDNQLYVKVIDYKSGATKLDLLKVYYGLQLQLALYLGAAMELEAKRFPQNQVKPAGIFYYNVKDPVLNQEDVKDPEHPEMDILKKLKMDGLAGAEPEILEKLDRNLAAAKGVESLAVPVKYTAKGGFASNSKVASQEQFGDMMWYVNCKAKEIGGKILGGNTEVNPFEQQKENACVYCPYRSVCGFDEKIPGYRYRRLVPYKTEEIWEKLKEYRENPEKGEV</sequence>
<keyword evidence="11" id="KW-0411">Iron-sulfur</keyword>
<evidence type="ECO:0000256" key="5">
    <source>
        <dbReference type="ARBA" id="ARBA00022763"/>
    </source>
</evidence>
<feature type="domain" description="ATP-dependent helicase/deoxyribonuclease subunit B N-terminal" evidence="16">
    <location>
        <begin position="5"/>
        <end position="294"/>
    </location>
</feature>
<keyword evidence="10" id="KW-0408">Iron</keyword>
<dbReference type="NCBIfam" id="TIGR02773">
    <property type="entry name" value="addB_Gpos"/>
    <property type="match status" value="1"/>
</dbReference>
<evidence type="ECO:0000313" key="18">
    <source>
        <dbReference type="Proteomes" id="UP000822142"/>
    </source>
</evidence>
<dbReference type="InterPro" id="IPR049035">
    <property type="entry name" value="ADDB_N"/>
</dbReference>
<dbReference type="PANTHER" id="PTHR30591:SF1">
    <property type="entry name" value="RECBCD ENZYME SUBUNIT RECC"/>
    <property type="match status" value="1"/>
</dbReference>
<keyword evidence="4" id="KW-0547">Nucleotide-binding</keyword>
<gene>
    <name evidence="17" type="primary">addB</name>
    <name evidence="17" type="ORF">G5A70_06785</name>
</gene>
<dbReference type="RefSeq" id="WP_173748909.1">
    <property type="nucleotide sequence ID" value="NZ_JAAITA010000006.1"/>
</dbReference>
<accession>A0ABX2I9E4</accession>
<keyword evidence="13" id="KW-0234">DNA repair</keyword>
<evidence type="ECO:0000256" key="10">
    <source>
        <dbReference type="ARBA" id="ARBA00023004"/>
    </source>
</evidence>
<dbReference type="Pfam" id="PF13361">
    <property type="entry name" value="UvrD_C"/>
    <property type="match status" value="1"/>
</dbReference>
<dbReference type="InterPro" id="IPR014140">
    <property type="entry name" value="DNA_helicase_suAddB"/>
</dbReference>
<evidence type="ECO:0000256" key="3">
    <source>
        <dbReference type="ARBA" id="ARBA00022723"/>
    </source>
</evidence>
<keyword evidence="6" id="KW-0378">Hydrolase</keyword>
<evidence type="ECO:0000259" key="14">
    <source>
        <dbReference type="Pfam" id="PF12705"/>
    </source>
</evidence>
<dbReference type="Proteomes" id="UP000822142">
    <property type="component" value="Unassembled WGS sequence"/>
</dbReference>
<dbReference type="Pfam" id="PF21445">
    <property type="entry name" value="ADDB_N"/>
    <property type="match status" value="1"/>
</dbReference>
<keyword evidence="2" id="KW-0540">Nuclease</keyword>
<dbReference type="InterPro" id="IPR027417">
    <property type="entry name" value="P-loop_NTPase"/>
</dbReference>
<feature type="domain" description="PD-(D/E)XK endonuclease-like" evidence="14">
    <location>
        <begin position="765"/>
        <end position="1109"/>
    </location>
</feature>
<dbReference type="Pfam" id="PF12705">
    <property type="entry name" value="PDDEXK_1"/>
    <property type="match status" value="1"/>
</dbReference>
<dbReference type="GO" id="GO:0004386">
    <property type="term" value="F:helicase activity"/>
    <property type="evidence" value="ECO:0007669"/>
    <property type="project" value="UniProtKB-KW"/>
</dbReference>
<evidence type="ECO:0000259" key="16">
    <source>
        <dbReference type="Pfam" id="PF21445"/>
    </source>
</evidence>
<keyword evidence="9" id="KW-0067">ATP-binding</keyword>